<feature type="binding site" evidence="5">
    <location>
        <position position="178"/>
    </location>
    <ligand>
        <name>S-adenosyl-L-methionine</name>
        <dbReference type="ChEBI" id="CHEBI:59789"/>
    </ligand>
</feature>
<comment type="similarity">
    <text evidence="5">Belongs to the class I-like SAM-binding methyltransferase superfamily. EFM7 family.</text>
</comment>
<dbReference type="GO" id="GO:0071885">
    <property type="term" value="F:N-terminal protein N-methyltransferase activity"/>
    <property type="evidence" value="ECO:0007669"/>
    <property type="project" value="UniProtKB-UniRule"/>
</dbReference>
<accession>A0AAD9IC15</accession>
<dbReference type="PANTHER" id="PTHR14614">
    <property type="entry name" value="HEPATOCELLULAR CARCINOMA-ASSOCIATED ANTIGEN"/>
    <property type="match status" value="1"/>
</dbReference>
<dbReference type="AlphaFoldDB" id="A0AAD9IC15"/>
<dbReference type="Pfam" id="PF10294">
    <property type="entry name" value="Methyltransf_16"/>
    <property type="match status" value="1"/>
</dbReference>
<dbReference type="Gene3D" id="3.40.50.150">
    <property type="entry name" value="Vaccinia Virus protein VP39"/>
    <property type="match status" value="1"/>
</dbReference>
<dbReference type="HAMAP" id="MF_03223">
    <property type="entry name" value="Methyltr_EFM7"/>
    <property type="match status" value="1"/>
</dbReference>
<name>A0AAD9IC15_9PEZI</name>
<reference evidence="7" key="1">
    <citation type="journal article" date="2023" name="Mol. Plant Microbe Interact.">
        <title>Elucidating the Obligate Nature and Biological Capacity of an Invasive Fungal Corn Pathogen.</title>
        <authorList>
            <person name="MacCready J.S."/>
            <person name="Roggenkamp E.M."/>
            <person name="Gdanetz K."/>
            <person name="Chilvers M.I."/>
        </authorList>
    </citation>
    <scope>NUCLEOTIDE SEQUENCE</scope>
    <source>
        <strain evidence="7">PM02</strain>
    </source>
</reference>
<dbReference type="EC" id="2.1.1.-" evidence="5"/>
<keyword evidence="8" id="KW-1185">Reference proteome</keyword>
<feature type="binding site" evidence="5">
    <location>
        <position position="56"/>
    </location>
    <ligand>
        <name>S-adenosyl-L-methionine</name>
        <dbReference type="ChEBI" id="CHEBI:59789"/>
    </ligand>
</feature>
<evidence type="ECO:0000256" key="6">
    <source>
        <dbReference type="SAM" id="MobiDB-lite"/>
    </source>
</evidence>
<feature type="region of interest" description="Disordered" evidence="6">
    <location>
        <begin position="1"/>
        <end position="27"/>
    </location>
</feature>
<evidence type="ECO:0000256" key="1">
    <source>
        <dbReference type="ARBA" id="ARBA00022490"/>
    </source>
</evidence>
<dbReference type="EMBL" id="JAQQPM010000008">
    <property type="protein sequence ID" value="KAK2074529.1"/>
    <property type="molecule type" value="Genomic_DNA"/>
</dbReference>
<evidence type="ECO:0000313" key="8">
    <source>
        <dbReference type="Proteomes" id="UP001217918"/>
    </source>
</evidence>
<comment type="function">
    <text evidence="5">S-adenosyl-L-methionine-dependent protein methyltransferase that trimethylates the N-terminal glycine 'Gly-2' of elongation factor 1-alpha, before also catalyzing the mono- and dimethylation of 'Lys-3'.</text>
</comment>
<dbReference type="InterPro" id="IPR025784">
    <property type="entry name" value="EFM7"/>
</dbReference>
<comment type="caution">
    <text evidence="7">The sequence shown here is derived from an EMBL/GenBank/DDBJ whole genome shotgun (WGS) entry which is preliminary data.</text>
</comment>
<keyword evidence="4 5" id="KW-0949">S-adenosyl-L-methionine</keyword>
<feature type="compositionally biased region" description="Pro residues" evidence="6">
    <location>
        <begin position="1"/>
        <end position="11"/>
    </location>
</feature>
<keyword evidence="1 5" id="KW-0963">Cytoplasm</keyword>
<evidence type="ECO:0000256" key="2">
    <source>
        <dbReference type="ARBA" id="ARBA00022603"/>
    </source>
</evidence>
<protein>
    <recommendedName>
        <fullName evidence="5">Protein N-terminal and lysine N-methyltransferase EFM7</fullName>
        <ecNumber evidence="5">2.1.1.-</ecNumber>
    </recommendedName>
    <alternativeName>
        <fullName evidence="5">Elongation factor methyltransferase 7</fullName>
    </alternativeName>
</protein>
<dbReference type="PROSITE" id="PS51560">
    <property type="entry name" value="SAM_MT_NNT1"/>
    <property type="match status" value="1"/>
</dbReference>
<dbReference type="InterPro" id="IPR019410">
    <property type="entry name" value="Methyltransf_16"/>
</dbReference>
<feature type="binding site" evidence="5">
    <location>
        <position position="105"/>
    </location>
    <ligand>
        <name>S-adenosyl-L-methionine</name>
        <dbReference type="ChEBI" id="CHEBI:59789"/>
    </ligand>
</feature>
<dbReference type="SUPFAM" id="SSF53335">
    <property type="entry name" value="S-adenosyl-L-methionine-dependent methyltransferases"/>
    <property type="match status" value="1"/>
</dbReference>
<dbReference type="PANTHER" id="PTHR14614:SF10">
    <property type="entry name" value="PROTEIN N-TERMINAL AND LYSINE N-METHYLTRANSFERASE EFM7"/>
    <property type="match status" value="1"/>
</dbReference>
<evidence type="ECO:0000256" key="4">
    <source>
        <dbReference type="ARBA" id="ARBA00022691"/>
    </source>
</evidence>
<keyword evidence="3 5" id="KW-0808">Transferase</keyword>
<gene>
    <name evidence="5" type="primary">EFM7</name>
    <name evidence="7" type="ORF">P8C59_008729</name>
</gene>
<keyword evidence="2 5" id="KW-0489">Methyltransferase</keyword>
<evidence type="ECO:0000313" key="7">
    <source>
        <dbReference type="EMBL" id="KAK2074529.1"/>
    </source>
</evidence>
<feature type="binding site" evidence="5">
    <location>
        <position position="145"/>
    </location>
    <ligand>
        <name>S-adenosyl-L-methionine</name>
        <dbReference type="ChEBI" id="CHEBI:59789"/>
    </ligand>
</feature>
<proteinExistence type="inferred from homology"/>
<dbReference type="GO" id="GO:0005737">
    <property type="term" value="C:cytoplasm"/>
    <property type="evidence" value="ECO:0007669"/>
    <property type="project" value="UniProtKB-SubCell"/>
</dbReference>
<organism evidence="7 8">
    <name type="scientific">Phyllachora maydis</name>
    <dbReference type="NCBI Taxonomy" id="1825666"/>
    <lineage>
        <taxon>Eukaryota</taxon>
        <taxon>Fungi</taxon>
        <taxon>Dikarya</taxon>
        <taxon>Ascomycota</taxon>
        <taxon>Pezizomycotina</taxon>
        <taxon>Sordariomycetes</taxon>
        <taxon>Sordariomycetidae</taxon>
        <taxon>Phyllachorales</taxon>
        <taxon>Phyllachoraceae</taxon>
        <taxon>Phyllachora</taxon>
    </lineage>
</organism>
<dbReference type="Proteomes" id="UP001217918">
    <property type="component" value="Unassembled WGS sequence"/>
</dbReference>
<evidence type="ECO:0000256" key="3">
    <source>
        <dbReference type="ARBA" id="ARBA00022679"/>
    </source>
</evidence>
<sequence>MTSPSSSPPPSLDLFDDTDFYPPTPPPTTASYTTAAGETLTLRLVGHSPLEAHHLWNGARVAAAHLEAHAAALVAGRAVLELGAGAGLPSLVAAARGARVVVATDFPDPDLLENLWRNVRACTLLPPAADPDARAGNIVARGYVWGADPAPLLACVPPAPPGEEEGQEQRKFDVVVLADLLFRHSEHGRLLDSVGATLKRARAARALVFFTSYRPWLAHKDLAFFDRARARGLAVDKLFERRMDRPLFADDPGDEEVRRTVLAYALRWPDEACCA</sequence>
<feature type="binding site" evidence="5">
    <location>
        <begin position="83"/>
        <end position="85"/>
    </location>
    <ligand>
        <name>S-adenosyl-L-methionine</name>
        <dbReference type="ChEBI" id="CHEBI:59789"/>
    </ligand>
</feature>
<dbReference type="GO" id="GO:0016279">
    <property type="term" value="F:protein-lysine N-methyltransferase activity"/>
    <property type="evidence" value="ECO:0007669"/>
    <property type="project" value="UniProtKB-UniRule"/>
</dbReference>
<comment type="subcellular location">
    <subcellularLocation>
        <location evidence="5">Cytoplasm</location>
    </subcellularLocation>
</comment>
<dbReference type="GO" id="GO:0032259">
    <property type="term" value="P:methylation"/>
    <property type="evidence" value="ECO:0007669"/>
    <property type="project" value="UniProtKB-KW"/>
</dbReference>
<evidence type="ECO:0000256" key="5">
    <source>
        <dbReference type="HAMAP-Rule" id="MF_03223"/>
    </source>
</evidence>
<dbReference type="InterPro" id="IPR029063">
    <property type="entry name" value="SAM-dependent_MTases_sf"/>
</dbReference>